<dbReference type="GO" id="GO:0015074">
    <property type="term" value="P:DNA integration"/>
    <property type="evidence" value="ECO:0007669"/>
    <property type="project" value="InterPro"/>
</dbReference>
<dbReference type="InterPro" id="IPR028259">
    <property type="entry name" value="AP2-like_int_N"/>
</dbReference>
<dbReference type="InterPro" id="IPR010998">
    <property type="entry name" value="Integrase_recombinase_N"/>
</dbReference>
<dbReference type="SUPFAM" id="SSF56349">
    <property type="entry name" value="DNA breaking-rejoining enzymes"/>
    <property type="match status" value="1"/>
</dbReference>
<evidence type="ECO:0000313" key="8">
    <source>
        <dbReference type="EMBL" id="BBZ18917.1"/>
    </source>
</evidence>
<dbReference type="EMBL" id="AP022608">
    <property type="protein sequence ID" value="BBZ18917.1"/>
    <property type="molecule type" value="Genomic_DNA"/>
</dbReference>
<evidence type="ECO:0000259" key="7">
    <source>
        <dbReference type="PROSITE" id="PS51900"/>
    </source>
</evidence>
<dbReference type="PANTHER" id="PTHR30349:SF64">
    <property type="entry name" value="PROPHAGE INTEGRASE INTD-RELATED"/>
    <property type="match status" value="1"/>
</dbReference>
<dbReference type="PROSITE" id="PS51900">
    <property type="entry name" value="CB"/>
    <property type="match status" value="1"/>
</dbReference>
<dbReference type="Pfam" id="PF00589">
    <property type="entry name" value="Phage_integrase"/>
    <property type="match status" value="1"/>
</dbReference>
<dbReference type="Gene3D" id="1.10.150.130">
    <property type="match status" value="1"/>
</dbReference>
<dbReference type="Pfam" id="PF14657">
    <property type="entry name" value="Arm-DNA-bind_4"/>
    <property type="match status" value="1"/>
</dbReference>
<dbReference type="InterPro" id="IPR053876">
    <property type="entry name" value="Phage_int_M"/>
</dbReference>
<gene>
    <name evidence="8" type="ORF">MGAD_32520</name>
</gene>
<comment type="similarity">
    <text evidence="1">Belongs to the 'phage' integrase family.</text>
</comment>
<evidence type="ECO:0000256" key="2">
    <source>
        <dbReference type="ARBA" id="ARBA00023125"/>
    </source>
</evidence>
<evidence type="ECO:0000256" key="5">
    <source>
        <dbReference type="SAM" id="MobiDB-lite"/>
    </source>
</evidence>
<evidence type="ECO:0000256" key="3">
    <source>
        <dbReference type="ARBA" id="ARBA00023172"/>
    </source>
</evidence>
<evidence type="ECO:0000256" key="1">
    <source>
        <dbReference type="ARBA" id="ARBA00008857"/>
    </source>
</evidence>
<dbReference type="InterPro" id="IPR011010">
    <property type="entry name" value="DNA_brk_join_enz"/>
</dbReference>
<reference evidence="8 9" key="1">
    <citation type="journal article" date="2019" name="Emerg. Microbes Infect.">
        <title>Comprehensive subspecies identification of 175 nontuberculous mycobacteria species based on 7547 genomic profiles.</title>
        <authorList>
            <person name="Matsumoto Y."/>
            <person name="Kinjo T."/>
            <person name="Motooka D."/>
            <person name="Nabeya D."/>
            <person name="Jung N."/>
            <person name="Uechi K."/>
            <person name="Horii T."/>
            <person name="Iida T."/>
            <person name="Fujita J."/>
            <person name="Nakamura S."/>
        </authorList>
    </citation>
    <scope>NUCLEOTIDE SEQUENCE [LARGE SCALE GENOMIC DNA]</scope>
    <source>
        <strain evidence="8 9">JCM 12688</strain>
    </source>
</reference>
<dbReference type="InterPro" id="IPR013762">
    <property type="entry name" value="Integrase-like_cat_sf"/>
</dbReference>
<evidence type="ECO:0000259" key="6">
    <source>
        <dbReference type="PROSITE" id="PS51898"/>
    </source>
</evidence>
<keyword evidence="3" id="KW-0233">DNA recombination</keyword>
<protein>
    <submittedName>
        <fullName evidence="8">Site-specific integrase</fullName>
    </submittedName>
</protein>
<dbReference type="RefSeq" id="WP_163687467.1">
    <property type="nucleotide sequence ID" value="NZ_AP022608.1"/>
</dbReference>
<evidence type="ECO:0000313" key="9">
    <source>
        <dbReference type="Proteomes" id="UP000466187"/>
    </source>
</evidence>
<dbReference type="GO" id="GO:0006310">
    <property type="term" value="P:DNA recombination"/>
    <property type="evidence" value="ECO:0007669"/>
    <property type="project" value="UniProtKB-KW"/>
</dbReference>
<dbReference type="Gene3D" id="1.10.443.10">
    <property type="entry name" value="Intergrase catalytic core"/>
    <property type="match status" value="1"/>
</dbReference>
<dbReference type="CDD" id="cd01189">
    <property type="entry name" value="INT_ICEBs1_C_like"/>
    <property type="match status" value="1"/>
</dbReference>
<dbReference type="AlphaFoldDB" id="A0A7I7WQD0"/>
<proteinExistence type="inferred from homology"/>
<dbReference type="InterPro" id="IPR002104">
    <property type="entry name" value="Integrase_catalytic"/>
</dbReference>
<dbReference type="KEGG" id="mgad:MGAD_32520"/>
<dbReference type="Pfam" id="PF22022">
    <property type="entry name" value="Phage_int_M"/>
    <property type="match status" value="1"/>
</dbReference>
<sequence>MASVTAYETKAGRRWRVRYRTPDRRQTDKRGFATKRDARAFAATIEVRKAMGTFVSPAAGRVTVDELAAAWLEKKKHSAASSHYRTLESSWRTHVHPVWATRSIVEITTIEVEGWVTAMARRGHGTTTVRRAHAVLSGILSDAVKSHRLAVNPARGVENLPRRVARRHRYLTASEVHALAVEAGEHRVLVLLLAFCGLRWGEAIALRVGDVEFLRHRILVSTNAVQLGGGHQIGPTKERRSRSVPIPQFVLDELSRLCVGKARDALIFPGPNCGYLPRPRSSTGWFAAALRRAGLPSITPHDLRHTCASLAVSAGANVLALQRMLGHRSAKVTLDVYADLFDSDLDDVASNLDDAYAQKNVGIPWARRAGADASPLAKSPLISRDPNGIPPSAEVG</sequence>
<organism evidence="8 9">
    <name type="scientific">Mycolicibacterium gadium</name>
    <name type="common">Mycobacterium gadium</name>
    <dbReference type="NCBI Taxonomy" id="1794"/>
    <lineage>
        <taxon>Bacteria</taxon>
        <taxon>Bacillati</taxon>
        <taxon>Actinomycetota</taxon>
        <taxon>Actinomycetes</taxon>
        <taxon>Mycobacteriales</taxon>
        <taxon>Mycobacteriaceae</taxon>
        <taxon>Mycolicibacterium</taxon>
    </lineage>
</organism>
<dbReference type="InterPro" id="IPR050090">
    <property type="entry name" value="Tyrosine_recombinase_XerCD"/>
</dbReference>
<accession>A0A7I7WQD0</accession>
<name>A0A7I7WQD0_MYCGU</name>
<dbReference type="PROSITE" id="PS51898">
    <property type="entry name" value="TYR_RECOMBINASE"/>
    <property type="match status" value="1"/>
</dbReference>
<dbReference type="Proteomes" id="UP000466187">
    <property type="component" value="Chromosome"/>
</dbReference>
<dbReference type="PANTHER" id="PTHR30349">
    <property type="entry name" value="PHAGE INTEGRASE-RELATED"/>
    <property type="match status" value="1"/>
</dbReference>
<dbReference type="GO" id="GO:0003677">
    <property type="term" value="F:DNA binding"/>
    <property type="evidence" value="ECO:0007669"/>
    <property type="project" value="UniProtKB-UniRule"/>
</dbReference>
<feature type="domain" description="Tyr recombinase" evidence="6">
    <location>
        <begin position="166"/>
        <end position="350"/>
    </location>
</feature>
<keyword evidence="2 4" id="KW-0238">DNA-binding</keyword>
<dbReference type="InterPro" id="IPR044068">
    <property type="entry name" value="CB"/>
</dbReference>
<evidence type="ECO:0000256" key="4">
    <source>
        <dbReference type="PROSITE-ProRule" id="PRU01248"/>
    </source>
</evidence>
<feature type="domain" description="Core-binding (CB)" evidence="7">
    <location>
        <begin position="62"/>
        <end position="144"/>
    </location>
</feature>
<feature type="region of interest" description="Disordered" evidence="5">
    <location>
        <begin position="376"/>
        <end position="396"/>
    </location>
</feature>